<dbReference type="RefSeq" id="WP_075366297.1">
    <property type="nucleotide sequence ID" value="NZ_MLBF01000039.1"/>
</dbReference>
<dbReference type="PROSITE" id="PS00211">
    <property type="entry name" value="ABC_TRANSPORTER_1"/>
    <property type="match status" value="1"/>
</dbReference>
<feature type="domain" description="ABC transporter" evidence="4">
    <location>
        <begin position="2"/>
        <end position="235"/>
    </location>
</feature>
<dbReference type="InterPro" id="IPR027417">
    <property type="entry name" value="P-loop_NTPase"/>
</dbReference>
<dbReference type="AlphaFoldDB" id="A0A1Q8QNA8"/>
<evidence type="ECO:0000256" key="1">
    <source>
        <dbReference type="ARBA" id="ARBA00022448"/>
    </source>
</evidence>
<dbReference type="SMART" id="SM00382">
    <property type="entry name" value="AAA"/>
    <property type="match status" value="1"/>
</dbReference>
<dbReference type="GO" id="GO:0005524">
    <property type="term" value="F:ATP binding"/>
    <property type="evidence" value="ECO:0007669"/>
    <property type="project" value="UniProtKB-KW"/>
</dbReference>
<dbReference type="InterPro" id="IPR051120">
    <property type="entry name" value="ABC_AA/LPS_Transport"/>
</dbReference>
<dbReference type="InterPro" id="IPR017871">
    <property type="entry name" value="ABC_transporter-like_CS"/>
</dbReference>
<sequence length="250" mass="27420">MLELQQVSLEIDGKSGVEILKDINLKFHEKKIYVVTGPNGGGKSSLAKIIMGVYNPTSGKILLDGQEITELNITERARRGIGYAFQSPPRFKGIKVKELLKMAASHNPDNVNICDLLYDVGLCAQDYLNRDVDASLSGGEMKRIEIATVLARNLKIAVFDEPEAGIDLWSFQKLAETFKNIHTKYDTTIVIISHQERIMELADEIILMSNGTISAQSERDTILAGILNNDACMCSTKCAKGVGQNAECVG</sequence>
<dbReference type="EMBL" id="MLBF01000039">
    <property type="protein sequence ID" value="OLN28800.1"/>
    <property type="molecule type" value="Genomic_DNA"/>
</dbReference>
<accession>A0A1Q8QNA8</accession>
<evidence type="ECO:0000313" key="6">
    <source>
        <dbReference type="Proteomes" id="UP000186102"/>
    </source>
</evidence>
<organism evidence="5 6">
    <name type="scientific">Desulfosporosinus metallidurans</name>
    <dbReference type="NCBI Taxonomy" id="1888891"/>
    <lineage>
        <taxon>Bacteria</taxon>
        <taxon>Bacillati</taxon>
        <taxon>Bacillota</taxon>
        <taxon>Clostridia</taxon>
        <taxon>Eubacteriales</taxon>
        <taxon>Desulfitobacteriaceae</taxon>
        <taxon>Desulfosporosinus</taxon>
    </lineage>
</organism>
<dbReference type="GO" id="GO:0016887">
    <property type="term" value="F:ATP hydrolysis activity"/>
    <property type="evidence" value="ECO:0007669"/>
    <property type="project" value="InterPro"/>
</dbReference>
<gene>
    <name evidence="5" type="ORF">DSOL_3877</name>
</gene>
<dbReference type="Pfam" id="PF00005">
    <property type="entry name" value="ABC_tran"/>
    <property type="match status" value="1"/>
</dbReference>
<dbReference type="PANTHER" id="PTHR45772:SF8">
    <property type="entry name" value="HIGH-AFFINITY BRANCHED-CHAIN AMINO ACID TRANSPORT ATP-BINDING PROTEIN"/>
    <property type="match status" value="1"/>
</dbReference>
<dbReference type="SUPFAM" id="SSF52540">
    <property type="entry name" value="P-loop containing nucleoside triphosphate hydrolases"/>
    <property type="match status" value="1"/>
</dbReference>
<keyword evidence="1" id="KW-0813">Transport</keyword>
<dbReference type="PANTHER" id="PTHR45772">
    <property type="entry name" value="CONSERVED COMPONENT OF ABC TRANSPORTER FOR NATURAL AMINO ACIDS-RELATED"/>
    <property type="match status" value="1"/>
</dbReference>
<dbReference type="GO" id="GO:0005886">
    <property type="term" value="C:plasma membrane"/>
    <property type="evidence" value="ECO:0007669"/>
    <property type="project" value="TreeGrafter"/>
</dbReference>
<comment type="caution">
    <text evidence="5">The sequence shown here is derived from an EMBL/GenBank/DDBJ whole genome shotgun (WGS) entry which is preliminary data.</text>
</comment>
<keyword evidence="3" id="KW-0067">ATP-binding</keyword>
<dbReference type="InterPro" id="IPR003439">
    <property type="entry name" value="ABC_transporter-like_ATP-bd"/>
</dbReference>
<name>A0A1Q8QNA8_9FIRM</name>
<evidence type="ECO:0000259" key="4">
    <source>
        <dbReference type="PROSITE" id="PS50893"/>
    </source>
</evidence>
<protein>
    <submittedName>
        <fullName evidence="5">Iron-sulfur cluster assembly ATPase protein SufC</fullName>
    </submittedName>
</protein>
<dbReference type="Proteomes" id="UP000186102">
    <property type="component" value="Unassembled WGS sequence"/>
</dbReference>
<evidence type="ECO:0000256" key="2">
    <source>
        <dbReference type="ARBA" id="ARBA00022741"/>
    </source>
</evidence>
<dbReference type="InterPro" id="IPR003593">
    <property type="entry name" value="AAA+_ATPase"/>
</dbReference>
<reference evidence="5 6" key="1">
    <citation type="submission" date="2016-09" db="EMBL/GenBank/DDBJ databases">
        <title>Complete genome of Desulfosporosinus sp. OL.</title>
        <authorList>
            <person name="Mardanov A."/>
            <person name="Beletsky A."/>
            <person name="Panova A."/>
            <person name="Karnachuk O."/>
            <person name="Ravin N."/>
        </authorList>
    </citation>
    <scope>NUCLEOTIDE SEQUENCE [LARGE SCALE GENOMIC DNA]</scope>
    <source>
        <strain evidence="5 6">OL</strain>
    </source>
</reference>
<evidence type="ECO:0000256" key="3">
    <source>
        <dbReference type="ARBA" id="ARBA00022840"/>
    </source>
</evidence>
<evidence type="ECO:0000313" key="5">
    <source>
        <dbReference type="EMBL" id="OLN28800.1"/>
    </source>
</evidence>
<keyword evidence="6" id="KW-1185">Reference proteome</keyword>
<dbReference type="PROSITE" id="PS50893">
    <property type="entry name" value="ABC_TRANSPORTER_2"/>
    <property type="match status" value="1"/>
</dbReference>
<dbReference type="Gene3D" id="3.40.50.300">
    <property type="entry name" value="P-loop containing nucleotide triphosphate hydrolases"/>
    <property type="match status" value="1"/>
</dbReference>
<dbReference type="STRING" id="1888891.DSOL_3877"/>
<dbReference type="OrthoDB" id="9806149at2"/>
<keyword evidence="2" id="KW-0547">Nucleotide-binding</keyword>
<proteinExistence type="predicted"/>